<dbReference type="EMBL" id="JBAHYK010000896">
    <property type="protein sequence ID" value="KAL0570646.1"/>
    <property type="molecule type" value="Genomic_DNA"/>
</dbReference>
<dbReference type="Pfam" id="PF10342">
    <property type="entry name" value="Kre9_KNH"/>
    <property type="match status" value="1"/>
</dbReference>
<evidence type="ECO:0000313" key="5">
    <source>
        <dbReference type="EMBL" id="KAL0570646.1"/>
    </source>
</evidence>
<evidence type="ECO:0000259" key="4">
    <source>
        <dbReference type="Pfam" id="PF10342"/>
    </source>
</evidence>
<keyword evidence="6" id="KW-1185">Reference proteome</keyword>
<accession>A0ABR3F5Z7</accession>
<reference evidence="5 6" key="1">
    <citation type="submission" date="2024-02" db="EMBL/GenBank/DDBJ databases">
        <title>A draft genome for the cacao thread blight pathogen Marasmius crinis-equi.</title>
        <authorList>
            <person name="Cohen S.P."/>
            <person name="Baruah I.K."/>
            <person name="Amoako-Attah I."/>
            <person name="Bukari Y."/>
            <person name="Meinhardt L.W."/>
            <person name="Bailey B.A."/>
        </authorList>
    </citation>
    <scope>NUCLEOTIDE SEQUENCE [LARGE SCALE GENOMIC DNA]</scope>
    <source>
        <strain evidence="5 6">GH-76</strain>
    </source>
</reference>
<dbReference type="InterPro" id="IPR045328">
    <property type="entry name" value="Kre9/Knh1"/>
</dbReference>
<evidence type="ECO:0000313" key="6">
    <source>
        <dbReference type="Proteomes" id="UP001465976"/>
    </source>
</evidence>
<sequence length="269" mass="27504">MHLTLLALALALLVALEAIVSVEAALYVINPQEGSTCHGGEECTVEWLDDGSRPLLSTIGVATIGLYTGNQQLVQRIDAVDVSKVQSLRFTPIPGAGPDSDAYYIAFSSTTFSENGTEFLSFSPFFKLDQMSGSFSSALDSATSSLEIPSSLTASTDGTASSTPLSTITVGTLSTSLPPLETPTSAASSTSSTETSSSTTLSITSGFSTLTIPSSTSSTIANSNTATGTAPGASAPSQSSNSASSTRGVLVSLPLFGVLSFSYILLCYL</sequence>
<name>A0ABR3F5Z7_9AGAR</name>
<feature type="chain" id="PRO_5046382496" description="Yeast cell wall synthesis Kre9/Knh1-like N-terminal domain-containing protein" evidence="3">
    <location>
        <begin position="25"/>
        <end position="269"/>
    </location>
</feature>
<dbReference type="InterPro" id="IPR018466">
    <property type="entry name" value="Kre9/Knh1-like_N"/>
</dbReference>
<protein>
    <recommendedName>
        <fullName evidence="4">Yeast cell wall synthesis Kre9/Knh1-like N-terminal domain-containing protein</fullName>
    </recommendedName>
</protein>
<feature type="domain" description="Yeast cell wall synthesis Kre9/Knh1-like N-terminal" evidence="4">
    <location>
        <begin position="30"/>
        <end position="128"/>
    </location>
</feature>
<feature type="region of interest" description="Disordered" evidence="2">
    <location>
        <begin position="172"/>
        <end position="200"/>
    </location>
</feature>
<dbReference type="PANTHER" id="PTHR28154">
    <property type="entry name" value="CELL WALL SYNTHESIS PROTEIN KNH1-RELATED"/>
    <property type="match status" value="1"/>
</dbReference>
<comment type="caution">
    <text evidence="5">The sequence shown here is derived from an EMBL/GenBank/DDBJ whole genome shotgun (WGS) entry which is preliminary data.</text>
</comment>
<organism evidence="5 6">
    <name type="scientific">Marasmius crinis-equi</name>
    <dbReference type="NCBI Taxonomy" id="585013"/>
    <lineage>
        <taxon>Eukaryota</taxon>
        <taxon>Fungi</taxon>
        <taxon>Dikarya</taxon>
        <taxon>Basidiomycota</taxon>
        <taxon>Agaricomycotina</taxon>
        <taxon>Agaricomycetes</taxon>
        <taxon>Agaricomycetidae</taxon>
        <taxon>Agaricales</taxon>
        <taxon>Marasmiineae</taxon>
        <taxon>Marasmiaceae</taxon>
        <taxon>Marasmius</taxon>
    </lineage>
</organism>
<feature type="region of interest" description="Disordered" evidence="2">
    <location>
        <begin position="222"/>
        <end position="243"/>
    </location>
</feature>
<dbReference type="PANTHER" id="PTHR28154:SF1">
    <property type="entry name" value="CELL WALL SYNTHESIS PROTEIN KNH1-RELATED"/>
    <property type="match status" value="1"/>
</dbReference>
<evidence type="ECO:0000256" key="1">
    <source>
        <dbReference type="ARBA" id="ARBA00022729"/>
    </source>
</evidence>
<evidence type="ECO:0000256" key="2">
    <source>
        <dbReference type="SAM" id="MobiDB-lite"/>
    </source>
</evidence>
<proteinExistence type="predicted"/>
<evidence type="ECO:0000256" key="3">
    <source>
        <dbReference type="SAM" id="SignalP"/>
    </source>
</evidence>
<gene>
    <name evidence="5" type="ORF">V5O48_011313</name>
</gene>
<dbReference type="Proteomes" id="UP001465976">
    <property type="component" value="Unassembled WGS sequence"/>
</dbReference>
<feature type="compositionally biased region" description="Low complexity" evidence="2">
    <location>
        <begin position="182"/>
        <end position="200"/>
    </location>
</feature>
<feature type="signal peptide" evidence="3">
    <location>
        <begin position="1"/>
        <end position="24"/>
    </location>
</feature>
<keyword evidence="1 3" id="KW-0732">Signal</keyword>